<dbReference type="Proteomes" id="UP001526426">
    <property type="component" value="Unassembled WGS sequence"/>
</dbReference>
<keyword evidence="2" id="KW-1185">Reference proteome</keyword>
<reference evidence="1 2" key="1">
    <citation type="submission" date="2021-08" db="EMBL/GenBank/DDBJ databases">
        <title>Draft genome sequence of Spirulina subsalsa with high tolerance to salinity and hype-accumulation of phycocyanin.</title>
        <authorList>
            <person name="Pei H."/>
            <person name="Jiang L."/>
        </authorList>
    </citation>
    <scope>NUCLEOTIDE SEQUENCE [LARGE SCALE GENOMIC DNA]</scope>
    <source>
        <strain evidence="1 2">FACHB-351</strain>
    </source>
</reference>
<evidence type="ECO:0000313" key="1">
    <source>
        <dbReference type="EMBL" id="MCW6038869.1"/>
    </source>
</evidence>
<dbReference type="EMBL" id="JAIHOM010000195">
    <property type="protein sequence ID" value="MCW6038869.1"/>
    <property type="molecule type" value="Genomic_DNA"/>
</dbReference>
<sequence length="360" mass="40470">MHWYILTPLDVLLFRDAKPFTPGERAWAGGSFPPHGHTLAGALRGVLGNATLKLRGPFLCYGEELYFPRPLGYVKDERLIPVPWLQETHPEHPARFMLWDESLPAPLVQFKKKDSNPKKSGERPYLPSSVVQKVLQNQPLEEKDWRLEEGEDGKPWKVESRSHNAIAPGTRQVKDADGYFVENAVRLKPGWGLAIGLEQQIPHSPTTVQLGGEGHRVLVEEAPKTVGEQWEAIQEISQKNFEGGGKAIAYLVTPGVFEHPKKCRQGKLQARCRAWPWEWDLPENGTPNGGPLVSVATDRAIPINGRIRDNKQKSIPAPQVFAAPPGSCYYLERPQSLFQDNPKAQRSQKLGYSELLWMAY</sequence>
<comment type="caution">
    <text evidence="1">The sequence shown here is derived from an EMBL/GenBank/DDBJ whole genome shotgun (WGS) entry which is preliminary data.</text>
</comment>
<evidence type="ECO:0000313" key="2">
    <source>
        <dbReference type="Proteomes" id="UP001526426"/>
    </source>
</evidence>
<organism evidence="1 2">
    <name type="scientific">Spirulina subsalsa FACHB-351</name>
    <dbReference type="NCBI Taxonomy" id="234711"/>
    <lineage>
        <taxon>Bacteria</taxon>
        <taxon>Bacillati</taxon>
        <taxon>Cyanobacteriota</taxon>
        <taxon>Cyanophyceae</taxon>
        <taxon>Spirulinales</taxon>
        <taxon>Spirulinaceae</taxon>
        <taxon>Spirulina</taxon>
    </lineage>
</organism>
<name>A0ABT3LBI3_9CYAN</name>
<dbReference type="Pfam" id="PF09700">
    <property type="entry name" value="Cas_Cmr3"/>
    <property type="match status" value="1"/>
</dbReference>
<proteinExistence type="predicted"/>
<dbReference type="Gene3D" id="3.30.70.2940">
    <property type="match status" value="1"/>
</dbReference>
<gene>
    <name evidence="1" type="ORF">K4A83_21775</name>
</gene>
<accession>A0ABT3LBI3</accession>
<dbReference type="RefSeq" id="WP_265266810.1">
    <property type="nucleotide sequence ID" value="NZ_JAIHOM010000195.1"/>
</dbReference>
<dbReference type="InterPro" id="IPR019117">
    <property type="entry name" value="CRISPR-assoc_protein_Cmr3"/>
</dbReference>
<protein>
    <submittedName>
        <fullName evidence="1">CRISPR-associated protein Cmr3</fullName>
    </submittedName>
</protein>